<dbReference type="SMART" id="SM00421">
    <property type="entry name" value="HTH_LUXR"/>
    <property type="match status" value="1"/>
</dbReference>
<evidence type="ECO:0000256" key="2">
    <source>
        <dbReference type="PROSITE-ProRule" id="PRU00169"/>
    </source>
</evidence>
<dbReference type="Gene3D" id="1.10.10.10">
    <property type="entry name" value="Winged helix-like DNA-binding domain superfamily/Winged helix DNA-binding domain"/>
    <property type="match status" value="1"/>
</dbReference>
<evidence type="ECO:0000256" key="1">
    <source>
        <dbReference type="ARBA" id="ARBA00023125"/>
    </source>
</evidence>
<reference evidence="5 6" key="1">
    <citation type="submission" date="2014-07" db="EMBL/GenBank/DDBJ databases">
        <title>Unique and conserved regions in Vibrio harveyi and related species in comparison with the shrimp pathogen Vibrio harveyi CAIM 1792.</title>
        <authorList>
            <person name="Espinoza-Valles I."/>
            <person name="Vora G."/>
            <person name="Leekitcharoenphon P."/>
            <person name="Ussery D."/>
            <person name="Hoj L."/>
            <person name="Gomez-Gil B."/>
        </authorList>
    </citation>
    <scope>NUCLEOTIDE SEQUENCE [LARGE SCALE GENOMIC DNA]</scope>
    <source>
        <strain evidence="6">CAIM 1854 / LMG 25443</strain>
    </source>
</reference>
<dbReference type="AlphaFoldDB" id="A0A0C1ZL95"/>
<dbReference type="Pfam" id="PF00072">
    <property type="entry name" value="Response_reg"/>
    <property type="match status" value="1"/>
</dbReference>
<evidence type="ECO:0000313" key="6">
    <source>
        <dbReference type="Proteomes" id="UP000031586"/>
    </source>
</evidence>
<evidence type="ECO:0000259" key="4">
    <source>
        <dbReference type="PROSITE" id="PS50110"/>
    </source>
</evidence>
<keyword evidence="2" id="KW-0597">Phosphoprotein</keyword>
<protein>
    <submittedName>
        <fullName evidence="5">LuxR family transcriptional regulator</fullName>
    </submittedName>
</protein>
<evidence type="ECO:0000259" key="3">
    <source>
        <dbReference type="PROSITE" id="PS50043"/>
    </source>
</evidence>
<feature type="domain" description="HTH luxR-type" evidence="3">
    <location>
        <begin position="132"/>
        <end position="196"/>
    </location>
</feature>
<evidence type="ECO:0000313" key="5">
    <source>
        <dbReference type="EMBL" id="KIF53871.1"/>
    </source>
</evidence>
<dbReference type="InterPro" id="IPR001789">
    <property type="entry name" value="Sig_transdc_resp-reg_receiver"/>
</dbReference>
<dbReference type="Gene3D" id="3.40.50.2300">
    <property type="match status" value="1"/>
</dbReference>
<dbReference type="GO" id="GO:0000160">
    <property type="term" value="P:phosphorelay signal transduction system"/>
    <property type="evidence" value="ECO:0007669"/>
    <property type="project" value="InterPro"/>
</dbReference>
<dbReference type="RefSeq" id="WP_020197753.1">
    <property type="nucleotide sequence ID" value="NZ_BAOH01000140.1"/>
</dbReference>
<name>A0A0C1ZL95_9VIBR</name>
<dbReference type="PRINTS" id="PR00038">
    <property type="entry name" value="HTHLUXR"/>
</dbReference>
<accession>A0A0C1ZL95</accession>
<gene>
    <name evidence="5" type="ORF">H735_05645</name>
</gene>
<keyword evidence="1" id="KW-0238">DNA-binding</keyword>
<dbReference type="SUPFAM" id="SSF46894">
    <property type="entry name" value="C-terminal effector domain of the bipartite response regulators"/>
    <property type="match status" value="1"/>
</dbReference>
<dbReference type="SUPFAM" id="SSF52172">
    <property type="entry name" value="CheY-like"/>
    <property type="match status" value="1"/>
</dbReference>
<dbReference type="InterPro" id="IPR016032">
    <property type="entry name" value="Sig_transdc_resp-reg_C-effctor"/>
</dbReference>
<feature type="domain" description="Response regulatory" evidence="4">
    <location>
        <begin position="6"/>
        <end position="122"/>
    </location>
</feature>
<dbReference type="PATRIC" id="fig|1229493.5.peg.194"/>
<dbReference type="GO" id="GO:0003677">
    <property type="term" value="F:DNA binding"/>
    <property type="evidence" value="ECO:0007669"/>
    <property type="project" value="UniProtKB-KW"/>
</dbReference>
<dbReference type="InterPro" id="IPR000792">
    <property type="entry name" value="Tscrpt_reg_LuxR_C"/>
</dbReference>
<comment type="caution">
    <text evidence="5">The sequence shown here is derived from an EMBL/GenBank/DDBJ whole genome shotgun (WGS) entry which is preliminary data.</text>
</comment>
<organism evidence="5 6">
    <name type="scientific">Vibrio owensii CAIM 1854 = LMG 25443</name>
    <dbReference type="NCBI Taxonomy" id="1229493"/>
    <lineage>
        <taxon>Bacteria</taxon>
        <taxon>Pseudomonadati</taxon>
        <taxon>Pseudomonadota</taxon>
        <taxon>Gammaproteobacteria</taxon>
        <taxon>Vibrionales</taxon>
        <taxon>Vibrionaceae</taxon>
        <taxon>Vibrio</taxon>
    </lineage>
</organism>
<dbReference type="PROSITE" id="PS50110">
    <property type="entry name" value="RESPONSE_REGULATORY"/>
    <property type="match status" value="1"/>
</dbReference>
<dbReference type="PROSITE" id="PS00622">
    <property type="entry name" value="HTH_LUXR_1"/>
    <property type="match status" value="1"/>
</dbReference>
<sequence>MLKPINILIADIQPIFREGLRSVILKRVPIRNIFQAESQKEVLKLLSENKIDILIMDVFLADCNSLKLGHSLLNNGFKGILIFLTSQSLSHYSKLASQIGASACLSKNDQSDMVVHAIVSTVKGFRVFKSWMSEHYPALSVREQMVFDYLALGYSNQQIARTLSLSEKTISTYKSRILQKYDTKSIVELVNLMHLA</sequence>
<dbReference type="GO" id="GO:0006355">
    <property type="term" value="P:regulation of DNA-templated transcription"/>
    <property type="evidence" value="ECO:0007669"/>
    <property type="project" value="InterPro"/>
</dbReference>
<proteinExistence type="predicted"/>
<feature type="modified residue" description="4-aspartylphosphate" evidence="2">
    <location>
        <position position="57"/>
    </location>
</feature>
<dbReference type="Pfam" id="PF00196">
    <property type="entry name" value="GerE"/>
    <property type="match status" value="1"/>
</dbReference>
<dbReference type="EMBL" id="JPRD01000011">
    <property type="protein sequence ID" value="KIF53871.1"/>
    <property type="molecule type" value="Genomic_DNA"/>
</dbReference>
<dbReference type="PANTHER" id="PTHR45566:SF2">
    <property type="entry name" value="NARL SUBFAMILY"/>
    <property type="match status" value="1"/>
</dbReference>
<dbReference type="SMART" id="SM00448">
    <property type="entry name" value="REC"/>
    <property type="match status" value="1"/>
</dbReference>
<dbReference type="CDD" id="cd06170">
    <property type="entry name" value="LuxR_C_like"/>
    <property type="match status" value="1"/>
</dbReference>
<dbReference type="InterPro" id="IPR036388">
    <property type="entry name" value="WH-like_DNA-bd_sf"/>
</dbReference>
<dbReference type="PROSITE" id="PS50043">
    <property type="entry name" value="HTH_LUXR_2"/>
    <property type="match status" value="1"/>
</dbReference>
<dbReference type="PANTHER" id="PTHR45566">
    <property type="entry name" value="HTH-TYPE TRANSCRIPTIONAL REGULATOR YHJB-RELATED"/>
    <property type="match status" value="1"/>
</dbReference>
<dbReference type="InterPro" id="IPR051015">
    <property type="entry name" value="EvgA-like"/>
</dbReference>
<dbReference type="InterPro" id="IPR011006">
    <property type="entry name" value="CheY-like_superfamily"/>
</dbReference>
<dbReference type="Proteomes" id="UP000031586">
    <property type="component" value="Unassembled WGS sequence"/>
</dbReference>